<dbReference type="Proteomes" id="UP001610432">
    <property type="component" value="Unassembled WGS sequence"/>
</dbReference>
<evidence type="ECO:0000313" key="8">
    <source>
        <dbReference type="EMBL" id="KAL2860932.1"/>
    </source>
</evidence>
<keyword evidence="6" id="KW-0408">Iron</keyword>
<keyword evidence="5" id="KW-0560">Oxidoreductase</keyword>
<reference evidence="8 9" key="1">
    <citation type="submission" date="2024-07" db="EMBL/GenBank/DDBJ databases">
        <title>Section-level genome sequencing and comparative genomics of Aspergillus sections Usti and Cavernicolus.</title>
        <authorList>
            <consortium name="Lawrence Berkeley National Laboratory"/>
            <person name="Nybo J.L."/>
            <person name="Vesth T.C."/>
            <person name="Theobald S."/>
            <person name="Frisvad J.C."/>
            <person name="Larsen T.O."/>
            <person name="Kjaerboelling I."/>
            <person name="Rothschild-Mancinelli K."/>
            <person name="Lyhne E.K."/>
            <person name="Kogle M.E."/>
            <person name="Barry K."/>
            <person name="Clum A."/>
            <person name="Na H."/>
            <person name="Ledsgaard L."/>
            <person name="Lin J."/>
            <person name="Lipzen A."/>
            <person name="Kuo A."/>
            <person name="Riley R."/>
            <person name="Mondo S."/>
            <person name="Labutti K."/>
            <person name="Haridas S."/>
            <person name="Pangalinan J."/>
            <person name="Salamov A.A."/>
            <person name="Simmons B.A."/>
            <person name="Magnuson J.K."/>
            <person name="Chen J."/>
            <person name="Drula E."/>
            <person name="Henrissat B."/>
            <person name="Wiebenga A."/>
            <person name="Lubbers R.J."/>
            <person name="Gomes A.C."/>
            <person name="Macurrencykelacurrency M.R."/>
            <person name="Stajich J."/>
            <person name="Grigoriev I.V."/>
            <person name="Mortensen U.H."/>
            <person name="De Vries R.P."/>
            <person name="Baker S.E."/>
            <person name="Andersen M.R."/>
        </authorList>
    </citation>
    <scope>NUCLEOTIDE SEQUENCE [LARGE SCALE GENOMIC DNA]</scope>
    <source>
        <strain evidence="8 9">CBS 449.75</strain>
    </source>
</reference>
<comment type="cofactor">
    <cofactor evidence="1">
        <name>Fe(2+)</name>
        <dbReference type="ChEBI" id="CHEBI:29033"/>
    </cofactor>
</comment>
<feature type="domain" description="TauD/TfdA-like" evidence="7">
    <location>
        <begin position="188"/>
        <end position="432"/>
    </location>
</feature>
<dbReference type="Gene3D" id="3.60.130.10">
    <property type="entry name" value="Clavaminate synthase-like"/>
    <property type="match status" value="1"/>
</dbReference>
<dbReference type="GeneID" id="98146805"/>
<organism evidence="8 9">
    <name type="scientific">Aspergillus lucknowensis</name>
    <dbReference type="NCBI Taxonomy" id="176173"/>
    <lineage>
        <taxon>Eukaryota</taxon>
        <taxon>Fungi</taxon>
        <taxon>Dikarya</taxon>
        <taxon>Ascomycota</taxon>
        <taxon>Pezizomycotina</taxon>
        <taxon>Eurotiomycetes</taxon>
        <taxon>Eurotiomycetidae</taxon>
        <taxon>Eurotiales</taxon>
        <taxon>Aspergillaceae</taxon>
        <taxon>Aspergillus</taxon>
        <taxon>Aspergillus subgen. Nidulantes</taxon>
    </lineage>
</organism>
<evidence type="ECO:0000256" key="6">
    <source>
        <dbReference type="ARBA" id="ARBA00023004"/>
    </source>
</evidence>
<dbReference type="Gene3D" id="3.30.2020.30">
    <property type="match status" value="1"/>
</dbReference>
<dbReference type="RefSeq" id="XP_070880826.1">
    <property type="nucleotide sequence ID" value="XM_071031733.1"/>
</dbReference>
<evidence type="ECO:0000313" key="9">
    <source>
        <dbReference type="Proteomes" id="UP001610432"/>
    </source>
</evidence>
<protein>
    <recommendedName>
        <fullName evidence="7">TauD/TfdA-like domain-containing protein</fullName>
    </recommendedName>
</protein>
<evidence type="ECO:0000256" key="4">
    <source>
        <dbReference type="ARBA" id="ARBA00022964"/>
    </source>
</evidence>
<proteinExistence type="inferred from homology"/>
<evidence type="ECO:0000256" key="5">
    <source>
        <dbReference type="ARBA" id="ARBA00023002"/>
    </source>
</evidence>
<dbReference type="EMBL" id="JBFXLQ010000079">
    <property type="protein sequence ID" value="KAL2860932.1"/>
    <property type="molecule type" value="Genomic_DNA"/>
</dbReference>
<dbReference type="InterPro" id="IPR038492">
    <property type="entry name" value="GBBH-like_N_sf"/>
</dbReference>
<keyword evidence="9" id="KW-1185">Reference proteome</keyword>
<dbReference type="PANTHER" id="PTHR10696">
    <property type="entry name" value="GAMMA-BUTYROBETAINE HYDROXYLASE-RELATED"/>
    <property type="match status" value="1"/>
</dbReference>
<evidence type="ECO:0000256" key="3">
    <source>
        <dbReference type="ARBA" id="ARBA00022723"/>
    </source>
</evidence>
<comment type="caution">
    <text evidence="8">The sequence shown here is derived from an EMBL/GenBank/DDBJ whole genome shotgun (WGS) entry which is preliminary data.</text>
</comment>
<dbReference type="InterPro" id="IPR050411">
    <property type="entry name" value="AlphaKG_dependent_hydroxylases"/>
</dbReference>
<accession>A0ABR4L8S8</accession>
<sequence>MVRALLRAPLRFRRITVPTAPVLSRRYSSDPVDQAVNTPSTTNQEYPAQFTSNDFVPEKKAEIKGISFGQETLTLETNGRPCELSFIRLRDGCKCPLCVDVHSKQRKFRFSDIPLDIKANSFQWDGKSLALTWNKDVPGFKASHVTRYDAKELHYAFDRGYKDSVGLERHRTGWNKDSMKSLQHWISYEDYMHDNDKFAIAMRFLATLGLVFVKGIPDSREMVEKIATRMGPVRDSFYGRTWDVRTVPQARNVAYTNQFLGFHMDLMYMNDPPGFQLLHCLRNSCDGGESLFADTFRIAAVMKTNNRHYFDILANTSLTYEYQHKDNSYQNTWPVFEARPTTNPLNTVTHVNYSPPFQGFRQPEPGAKLSIPREQEELAALSHFARLLESEQNIFELKLQPGECVIFENRRVVHARRQFNTTSGERWLAGAYVDEDAVLSRFQVLKESNPVSWDKLTLGLLRLLPAKKLQTF</sequence>
<keyword evidence="3" id="KW-0479">Metal-binding</keyword>
<dbReference type="Pfam" id="PF02668">
    <property type="entry name" value="TauD"/>
    <property type="match status" value="1"/>
</dbReference>
<gene>
    <name evidence="8" type="ORF">BJX67DRAFT_375691</name>
</gene>
<dbReference type="InterPro" id="IPR003819">
    <property type="entry name" value="TauD/TfdA-like"/>
</dbReference>
<evidence type="ECO:0000259" key="7">
    <source>
        <dbReference type="Pfam" id="PF02668"/>
    </source>
</evidence>
<dbReference type="PANTHER" id="PTHR10696:SF25">
    <property type="entry name" value="OXIDOREDUCTASE AIM17-RELATED"/>
    <property type="match status" value="1"/>
</dbReference>
<evidence type="ECO:0000256" key="2">
    <source>
        <dbReference type="ARBA" id="ARBA00008654"/>
    </source>
</evidence>
<name>A0ABR4L8S8_9EURO</name>
<keyword evidence="4" id="KW-0223">Dioxygenase</keyword>
<dbReference type="SUPFAM" id="SSF51197">
    <property type="entry name" value="Clavaminate synthase-like"/>
    <property type="match status" value="1"/>
</dbReference>
<dbReference type="CDD" id="cd00250">
    <property type="entry name" value="CAS_like"/>
    <property type="match status" value="1"/>
</dbReference>
<evidence type="ECO:0000256" key="1">
    <source>
        <dbReference type="ARBA" id="ARBA00001954"/>
    </source>
</evidence>
<dbReference type="InterPro" id="IPR042098">
    <property type="entry name" value="TauD-like_sf"/>
</dbReference>
<comment type="similarity">
    <text evidence="2">Belongs to the gamma-BBH/TMLD family.</text>
</comment>